<protein>
    <submittedName>
        <fullName evidence="1">Uncharacterized protein</fullName>
    </submittedName>
</protein>
<proteinExistence type="predicted"/>
<keyword evidence="2" id="KW-1185">Reference proteome</keyword>
<organism evidence="1 2">
    <name type="scientific">Paxillus rubicundulus Ve08.2h10</name>
    <dbReference type="NCBI Taxonomy" id="930991"/>
    <lineage>
        <taxon>Eukaryota</taxon>
        <taxon>Fungi</taxon>
        <taxon>Dikarya</taxon>
        <taxon>Basidiomycota</taxon>
        <taxon>Agaricomycotina</taxon>
        <taxon>Agaricomycetes</taxon>
        <taxon>Agaricomycetidae</taxon>
        <taxon>Boletales</taxon>
        <taxon>Paxilineae</taxon>
        <taxon>Paxillaceae</taxon>
        <taxon>Paxillus</taxon>
    </lineage>
</organism>
<sequence length="90" mass="9720">LDDPCLSMAFITSLSSASLNGPHSGLNADTLKHLQNPPTSQLLLEDDADLKAAVKLYLKLLHAQVAYNSAHKVIKENLGTTKFPSIHQAQ</sequence>
<feature type="non-terminal residue" evidence="1">
    <location>
        <position position="1"/>
    </location>
</feature>
<dbReference type="HOGENOM" id="CLU_2446713_0_0_1"/>
<reference evidence="2" key="2">
    <citation type="submission" date="2015-01" db="EMBL/GenBank/DDBJ databases">
        <title>Evolutionary Origins and Diversification of the Mycorrhizal Mutualists.</title>
        <authorList>
            <consortium name="DOE Joint Genome Institute"/>
            <consortium name="Mycorrhizal Genomics Consortium"/>
            <person name="Kohler A."/>
            <person name="Kuo A."/>
            <person name="Nagy L.G."/>
            <person name="Floudas D."/>
            <person name="Copeland A."/>
            <person name="Barry K.W."/>
            <person name="Cichocki N."/>
            <person name="Veneault-Fourrey C."/>
            <person name="LaButti K."/>
            <person name="Lindquist E.A."/>
            <person name="Lipzen A."/>
            <person name="Lundell T."/>
            <person name="Morin E."/>
            <person name="Murat C."/>
            <person name="Riley R."/>
            <person name="Ohm R."/>
            <person name="Sun H."/>
            <person name="Tunlid A."/>
            <person name="Henrissat B."/>
            <person name="Grigoriev I.V."/>
            <person name="Hibbett D.S."/>
            <person name="Martin F."/>
        </authorList>
    </citation>
    <scope>NUCLEOTIDE SEQUENCE [LARGE SCALE GENOMIC DNA]</scope>
    <source>
        <strain evidence="2">Ve08.2h10</strain>
    </source>
</reference>
<gene>
    <name evidence="1" type="ORF">PAXRUDRAFT_154394</name>
</gene>
<dbReference type="OrthoDB" id="3261594at2759"/>
<name>A0A0D0DRA1_9AGAM</name>
<reference evidence="1 2" key="1">
    <citation type="submission" date="2014-04" db="EMBL/GenBank/DDBJ databases">
        <authorList>
            <consortium name="DOE Joint Genome Institute"/>
            <person name="Kuo A."/>
            <person name="Kohler A."/>
            <person name="Jargeat P."/>
            <person name="Nagy L.G."/>
            <person name="Floudas D."/>
            <person name="Copeland A."/>
            <person name="Barry K.W."/>
            <person name="Cichocki N."/>
            <person name="Veneault-Fourrey C."/>
            <person name="LaButti K."/>
            <person name="Lindquist E.A."/>
            <person name="Lipzen A."/>
            <person name="Lundell T."/>
            <person name="Morin E."/>
            <person name="Murat C."/>
            <person name="Sun H."/>
            <person name="Tunlid A."/>
            <person name="Henrissat B."/>
            <person name="Grigoriev I.V."/>
            <person name="Hibbett D.S."/>
            <person name="Martin F."/>
            <person name="Nordberg H.P."/>
            <person name="Cantor M.N."/>
            <person name="Hua S.X."/>
        </authorList>
    </citation>
    <scope>NUCLEOTIDE SEQUENCE [LARGE SCALE GENOMIC DNA]</scope>
    <source>
        <strain evidence="1 2">Ve08.2h10</strain>
    </source>
</reference>
<dbReference type="EMBL" id="KN825668">
    <property type="protein sequence ID" value="KIK82170.1"/>
    <property type="molecule type" value="Genomic_DNA"/>
</dbReference>
<dbReference type="AlphaFoldDB" id="A0A0D0DRA1"/>
<accession>A0A0D0DRA1</accession>
<evidence type="ECO:0000313" key="2">
    <source>
        <dbReference type="Proteomes" id="UP000054538"/>
    </source>
</evidence>
<evidence type="ECO:0000313" key="1">
    <source>
        <dbReference type="EMBL" id="KIK82170.1"/>
    </source>
</evidence>
<dbReference type="Proteomes" id="UP000054538">
    <property type="component" value="Unassembled WGS sequence"/>
</dbReference>
<dbReference type="InParanoid" id="A0A0D0DRA1"/>